<evidence type="ECO:0000313" key="2">
    <source>
        <dbReference type="Proteomes" id="UP000092445"/>
    </source>
</evidence>
<dbReference type="AlphaFoldDB" id="A0A1A9ZW85"/>
<dbReference type="VEuPathDB" id="VectorBase:GPAI027000"/>
<protein>
    <submittedName>
        <fullName evidence="1">Uncharacterized protein</fullName>
    </submittedName>
</protein>
<evidence type="ECO:0000313" key="1">
    <source>
        <dbReference type="EnsemblMetazoa" id="GPAI027000-PA"/>
    </source>
</evidence>
<accession>A0A1A9ZW85</accession>
<name>A0A1A9ZW85_GLOPL</name>
<sequence length="63" mass="7106">MNSKTKLLKLLASEAIRFIYRYIDLNNQYYSSKTRSPATIIGIQSVETAFTFVVSVVTVLSTN</sequence>
<reference evidence="2" key="1">
    <citation type="submission" date="2014-03" db="EMBL/GenBank/DDBJ databases">
        <authorList>
            <person name="Aksoy S."/>
            <person name="Warren W."/>
            <person name="Wilson R.K."/>
        </authorList>
    </citation>
    <scope>NUCLEOTIDE SEQUENCE [LARGE SCALE GENOMIC DNA]</scope>
    <source>
        <strain evidence="2">IAEA</strain>
    </source>
</reference>
<dbReference type="EnsemblMetazoa" id="GPAI027000-RA">
    <property type="protein sequence ID" value="GPAI027000-PA"/>
    <property type="gene ID" value="GPAI027000"/>
</dbReference>
<proteinExistence type="predicted"/>
<organism evidence="1 2">
    <name type="scientific">Glossina pallidipes</name>
    <name type="common">Tsetse fly</name>
    <dbReference type="NCBI Taxonomy" id="7398"/>
    <lineage>
        <taxon>Eukaryota</taxon>
        <taxon>Metazoa</taxon>
        <taxon>Ecdysozoa</taxon>
        <taxon>Arthropoda</taxon>
        <taxon>Hexapoda</taxon>
        <taxon>Insecta</taxon>
        <taxon>Pterygota</taxon>
        <taxon>Neoptera</taxon>
        <taxon>Endopterygota</taxon>
        <taxon>Diptera</taxon>
        <taxon>Brachycera</taxon>
        <taxon>Muscomorpha</taxon>
        <taxon>Hippoboscoidea</taxon>
        <taxon>Glossinidae</taxon>
        <taxon>Glossina</taxon>
    </lineage>
</organism>
<reference evidence="1" key="2">
    <citation type="submission" date="2020-05" db="UniProtKB">
        <authorList>
            <consortium name="EnsemblMetazoa"/>
        </authorList>
    </citation>
    <scope>IDENTIFICATION</scope>
    <source>
        <strain evidence="1">IAEA</strain>
    </source>
</reference>
<dbReference type="Proteomes" id="UP000092445">
    <property type="component" value="Unassembled WGS sequence"/>
</dbReference>
<keyword evidence="2" id="KW-1185">Reference proteome</keyword>